<proteinExistence type="predicted"/>
<evidence type="ECO:0000313" key="2">
    <source>
        <dbReference type="Proteomes" id="UP000014070"/>
    </source>
</evidence>
<dbReference type="GeneID" id="41324032"/>
<accession>R9T7N8</accession>
<dbReference type="RefSeq" id="WP_020449487.1">
    <property type="nucleotide sequence ID" value="NC_021353.1"/>
</dbReference>
<gene>
    <name evidence="1" type="ORF">MMINT_16690</name>
</gene>
<organism evidence="1 2">
    <name type="scientific">Methanomassiliicoccus intestinalis (strain Issoire-Mx1)</name>
    <dbReference type="NCBI Taxonomy" id="1295009"/>
    <lineage>
        <taxon>Archaea</taxon>
        <taxon>Methanobacteriati</taxon>
        <taxon>Thermoplasmatota</taxon>
        <taxon>Thermoplasmata</taxon>
        <taxon>Methanomassiliicoccales</taxon>
        <taxon>Methanomassiliicoccaceae</taxon>
        <taxon>Methanomassiliicoccus</taxon>
    </lineage>
</organism>
<dbReference type="HOGENOM" id="CLU_2475829_0_0_2"/>
<name>R9T7N8_METII</name>
<dbReference type="InParanoid" id="R9T7N8"/>
<protein>
    <submittedName>
        <fullName evidence="1">Uncharacterized protein</fullName>
    </submittedName>
</protein>
<reference evidence="1 2" key="1">
    <citation type="journal article" date="2013" name="Genome Announc.">
        <title>Genome sequence of 'Candidatus Methanomassiliicoccus intestinalis' Issoire-Mx1, a third thermoplasmatales-related methanogenic archaeon from human feces.</title>
        <authorList>
            <person name="Borrel G."/>
            <person name="Harris H.M."/>
            <person name="Parisot N."/>
            <person name="Gaci N."/>
            <person name="Tottey W."/>
            <person name="Mihajlovski A."/>
            <person name="Deane J."/>
            <person name="Gribaldo S."/>
            <person name="Bardot O."/>
            <person name="Peyretaillade E."/>
            <person name="Peyret P."/>
            <person name="O'Toole P.W."/>
            <person name="Brugere J.F."/>
        </authorList>
    </citation>
    <scope>NUCLEOTIDE SEQUENCE [LARGE SCALE GENOMIC DNA]</scope>
    <source>
        <strain evidence="1 2">Issoire-Mx1</strain>
    </source>
</reference>
<dbReference type="STRING" id="1295009.MMINT_16690"/>
<evidence type="ECO:0000313" key="1">
    <source>
        <dbReference type="EMBL" id="AGN26962.1"/>
    </source>
</evidence>
<keyword evidence="2" id="KW-1185">Reference proteome</keyword>
<dbReference type="KEGG" id="mer:MMINT_16690"/>
<sequence>MSFEDLLLKTLKLIKDSDVPLDRKSLVSMIDCGEDNEILTNVFKYIEDERLADYFLRGYVLSPLGRDYLKRSKMFSGKQARLDFLGD</sequence>
<dbReference type="EMBL" id="CP005934">
    <property type="protein sequence ID" value="AGN26962.1"/>
    <property type="molecule type" value="Genomic_DNA"/>
</dbReference>
<dbReference type="AlphaFoldDB" id="R9T7N8"/>
<dbReference type="Proteomes" id="UP000014070">
    <property type="component" value="Chromosome"/>
</dbReference>